<reference evidence="3 4" key="1">
    <citation type="submission" date="2024-06" db="EMBL/GenBank/DDBJ databases">
        <authorList>
            <person name="Kraege A."/>
            <person name="Thomma B."/>
        </authorList>
    </citation>
    <scope>NUCLEOTIDE SEQUENCE [LARGE SCALE GENOMIC DNA]</scope>
</reference>
<comment type="caution">
    <text evidence="3">The sequence shown here is derived from an EMBL/GenBank/DDBJ whole genome shotgun (WGS) entry which is preliminary data.</text>
</comment>
<proteinExistence type="predicted"/>
<dbReference type="Proteomes" id="UP001497392">
    <property type="component" value="Unassembled WGS sequence"/>
</dbReference>
<name>A0ABP1GD32_9CHLO</name>
<feature type="region of interest" description="Disordered" evidence="2">
    <location>
        <begin position="115"/>
        <end position="148"/>
    </location>
</feature>
<dbReference type="EMBL" id="CAXHTA020000020">
    <property type="protein sequence ID" value="CAL5229187.1"/>
    <property type="molecule type" value="Genomic_DNA"/>
</dbReference>
<evidence type="ECO:0000256" key="2">
    <source>
        <dbReference type="SAM" id="MobiDB-lite"/>
    </source>
</evidence>
<keyword evidence="1" id="KW-0175">Coiled coil</keyword>
<accession>A0ABP1GD32</accession>
<evidence type="ECO:0000313" key="3">
    <source>
        <dbReference type="EMBL" id="CAL5229187.1"/>
    </source>
</evidence>
<protein>
    <submittedName>
        <fullName evidence="3">G12466 protein</fullName>
    </submittedName>
</protein>
<keyword evidence="4" id="KW-1185">Reference proteome</keyword>
<sequence>MCAQKLNVVGEELRRDYKKAVYISNTTSYGWPWGPRVKPKPDPLVVQYKKDNERARVLLTEQTELEQRLDQLSAMSEALEESRGLEHDVKQNLAQVVQATQELNSLLDRLEGSAELQGAPSPVPVSTSPAELDAEKLPGSTESPTSTLQGSICLAGSLTDSSSPLERWRWLMNVRKLQKQAWEVVCKAVIEGCAAVSTKLRQAVQGDGDKKLLCTDVQWVQQRMVRENLSVDLVGISGKKLVSQRDLGQAGNHQGHYAPDALH</sequence>
<gene>
    <name evidence="3" type="primary">g12466</name>
    <name evidence="3" type="ORF">VP750_LOCUS11093</name>
</gene>
<evidence type="ECO:0000256" key="1">
    <source>
        <dbReference type="SAM" id="Coils"/>
    </source>
</evidence>
<evidence type="ECO:0000313" key="4">
    <source>
        <dbReference type="Proteomes" id="UP001497392"/>
    </source>
</evidence>
<organism evidence="3 4">
    <name type="scientific">Coccomyxa viridis</name>
    <dbReference type="NCBI Taxonomy" id="1274662"/>
    <lineage>
        <taxon>Eukaryota</taxon>
        <taxon>Viridiplantae</taxon>
        <taxon>Chlorophyta</taxon>
        <taxon>core chlorophytes</taxon>
        <taxon>Trebouxiophyceae</taxon>
        <taxon>Trebouxiophyceae incertae sedis</taxon>
        <taxon>Coccomyxaceae</taxon>
        <taxon>Coccomyxa</taxon>
    </lineage>
</organism>
<feature type="coiled-coil region" evidence="1">
    <location>
        <begin position="55"/>
        <end position="82"/>
    </location>
</feature>